<protein>
    <submittedName>
        <fullName evidence="3">Phosphoglycerate mutase</fullName>
    </submittedName>
</protein>
<reference evidence="3" key="2">
    <citation type="submission" date="2019-09" db="UniProtKB">
        <authorList>
            <consortium name="WormBaseParasite"/>
        </authorList>
    </citation>
    <scope>IDENTIFICATION</scope>
</reference>
<organism evidence="2 3">
    <name type="scientific">Heligmosomoides polygyrus</name>
    <name type="common">Parasitic roundworm</name>
    <dbReference type="NCBI Taxonomy" id="6339"/>
    <lineage>
        <taxon>Eukaryota</taxon>
        <taxon>Metazoa</taxon>
        <taxon>Ecdysozoa</taxon>
        <taxon>Nematoda</taxon>
        <taxon>Chromadorea</taxon>
        <taxon>Rhabditida</taxon>
        <taxon>Rhabditina</taxon>
        <taxon>Rhabditomorpha</taxon>
        <taxon>Strongyloidea</taxon>
        <taxon>Heligmosomidae</taxon>
        <taxon>Heligmosomoides</taxon>
    </lineage>
</organism>
<evidence type="ECO:0000313" key="2">
    <source>
        <dbReference type="Proteomes" id="UP000050761"/>
    </source>
</evidence>
<gene>
    <name evidence="1" type="ORF">HPBE_LOCUS4333</name>
</gene>
<name>A0A183FDK2_HELPZ</name>
<dbReference type="AlphaFoldDB" id="A0A183FDK2"/>
<keyword evidence="2" id="KW-1185">Reference proteome</keyword>
<dbReference type="WBParaSite" id="HPBE_0000433201-mRNA-1">
    <property type="protein sequence ID" value="HPBE_0000433201-mRNA-1"/>
    <property type="gene ID" value="HPBE_0000433201"/>
</dbReference>
<dbReference type="Proteomes" id="UP000050761">
    <property type="component" value="Unassembled WGS sequence"/>
</dbReference>
<reference evidence="1 2" key="1">
    <citation type="submission" date="2018-11" db="EMBL/GenBank/DDBJ databases">
        <authorList>
            <consortium name="Pathogen Informatics"/>
        </authorList>
    </citation>
    <scope>NUCLEOTIDE SEQUENCE [LARGE SCALE GENOMIC DNA]</scope>
</reference>
<sequence length="86" mass="9637">MFILETPWRAMQATLLHRQISRDSVTSDWGAPEQGEEPAIRSICMGLRSGVPLNQVKRFLVLVGHLPNILVRLLNLFLGSGIDRAE</sequence>
<accession>A0A3P7WJH5</accession>
<evidence type="ECO:0000313" key="1">
    <source>
        <dbReference type="EMBL" id="VDO60896.1"/>
    </source>
</evidence>
<evidence type="ECO:0000313" key="3">
    <source>
        <dbReference type="WBParaSite" id="HPBE_0000433201-mRNA-1"/>
    </source>
</evidence>
<dbReference type="EMBL" id="UZAH01025301">
    <property type="protein sequence ID" value="VDO60896.1"/>
    <property type="molecule type" value="Genomic_DNA"/>
</dbReference>
<proteinExistence type="predicted"/>
<accession>A0A183FDK2</accession>